<evidence type="ECO:0000313" key="2">
    <source>
        <dbReference type="Proteomes" id="UP000318626"/>
    </source>
</evidence>
<gene>
    <name evidence="1" type="ORF">Pan97_25490</name>
</gene>
<proteinExistence type="predicted"/>
<dbReference type="KEGG" id="bvo:Pan97_25490"/>
<keyword evidence="2" id="KW-1185">Reference proteome</keyword>
<protein>
    <submittedName>
        <fullName evidence="1">Uncharacterized protein</fullName>
    </submittedName>
</protein>
<dbReference type="EMBL" id="CP036289">
    <property type="protein sequence ID" value="QDU75516.1"/>
    <property type="molecule type" value="Genomic_DNA"/>
</dbReference>
<dbReference type="Proteomes" id="UP000318626">
    <property type="component" value="Chromosome"/>
</dbReference>
<dbReference type="AlphaFoldDB" id="A0A518C8G0"/>
<name>A0A518C8G0_9BACT</name>
<reference evidence="2" key="1">
    <citation type="submission" date="2019-02" db="EMBL/GenBank/DDBJ databases">
        <title>Deep-cultivation of Planctomycetes and their phenomic and genomic characterization uncovers novel biology.</title>
        <authorList>
            <person name="Wiegand S."/>
            <person name="Jogler M."/>
            <person name="Boedeker C."/>
            <person name="Pinto D."/>
            <person name="Vollmers J."/>
            <person name="Rivas-Marin E."/>
            <person name="Kohn T."/>
            <person name="Peeters S.H."/>
            <person name="Heuer A."/>
            <person name="Rast P."/>
            <person name="Oberbeckmann S."/>
            <person name="Bunk B."/>
            <person name="Jeske O."/>
            <person name="Meyerdierks A."/>
            <person name="Storesund J.E."/>
            <person name="Kallscheuer N."/>
            <person name="Luecker S."/>
            <person name="Lage O.M."/>
            <person name="Pohl T."/>
            <person name="Merkel B.J."/>
            <person name="Hornburger P."/>
            <person name="Mueller R.-W."/>
            <person name="Bruemmer F."/>
            <person name="Labrenz M."/>
            <person name="Spormann A.M."/>
            <person name="Op den Camp H."/>
            <person name="Overmann J."/>
            <person name="Amann R."/>
            <person name="Jetten M.S.M."/>
            <person name="Mascher T."/>
            <person name="Medema M.H."/>
            <person name="Devos D.P."/>
            <person name="Kaster A.-K."/>
            <person name="Ovreas L."/>
            <person name="Rohde M."/>
            <person name="Galperin M.Y."/>
            <person name="Jogler C."/>
        </authorList>
    </citation>
    <scope>NUCLEOTIDE SEQUENCE [LARGE SCALE GENOMIC DNA]</scope>
    <source>
        <strain evidence="2">Pan97</strain>
    </source>
</reference>
<organism evidence="1 2">
    <name type="scientific">Bremerella volcania</name>
    <dbReference type="NCBI Taxonomy" id="2527984"/>
    <lineage>
        <taxon>Bacteria</taxon>
        <taxon>Pseudomonadati</taxon>
        <taxon>Planctomycetota</taxon>
        <taxon>Planctomycetia</taxon>
        <taxon>Pirellulales</taxon>
        <taxon>Pirellulaceae</taxon>
        <taxon>Bremerella</taxon>
    </lineage>
</organism>
<sequence>MENISGNVKRQAYFRHVPGQEEPGQVVCVSTSDGFEVFLIRFAPKIGKEANDVADNHFSRWSIAS</sequence>
<evidence type="ECO:0000313" key="1">
    <source>
        <dbReference type="EMBL" id="QDU75516.1"/>
    </source>
</evidence>
<accession>A0A518C8G0</accession>